<reference evidence="5" key="1">
    <citation type="submission" date="2012-12" db="EMBL/GenBank/DDBJ databases">
        <authorList>
            <person name="Hellsten U."/>
            <person name="Grimwood J."/>
            <person name="Chapman J.A."/>
            <person name="Shapiro H."/>
            <person name="Aerts A."/>
            <person name="Otillar R.P."/>
            <person name="Terry A.Y."/>
            <person name="Boore J.L."/>
            <person name="Simakov O."/>
            <person name="Marletaz F."/>
            <person name="Cho S.-J."/>
            <person name="Edsinger-Gonzales E."/>
            <person name="Havlak P."/>
            <person name="Kuo D.-H."/>
            <person name="Larsson T."/>
            <person name="Lv J."/>
            <person name="Arendt D."/>
            <person name="Savage R."/>
            <person name="Osoegawa K."/>
            <person name="de Jong P."/>
            <person name="Lindberg D.R."/>
            <person name="Seaver E.C."/>
            <person name="Weisblat D.A."/>
            <person name="Putnam N.H."/>
            <person name="Grigoriev I.V."/>
            <person name="Rokhsar D.S."/>
        </authorList>
    </citation>
    <scope>NUCLEOTIDE SEQUENCE</scope>
    <source>
        <strain evidence="5">I ESC-2004</strain>
    </source>
</reference>
<dbReference type="EnsemblMetazoa" id="CapteT196243">
    <property type="protein sequence ID" value="CapteP196243"/>
    <property type="gene ID" value="CapteG196243"/>
</dbReference>
<reference evidence="3 5" key="2">
    <citation type="journal article" date="2013" name="Nature">
        <title>Insights into bilaterian evolution from three spiralian genomes.</title>
        <authorList>
            <person name="Simakov O."/>
            <person name="Marletaz F."/>
            <person name="Cho S.J."/>
            <person name="Edsinger-Gonzales E."/>
            <person name="Havlak P."/>
            <person name="Hellsten U."/>
            <person name="Kuo D.H."/>
            <person name="Larsson T."/>
            <person name="Lv J."/>
            <person name="Arendt D."/>
            <person name="Savage R."/>
            <person name="Osoegawa K."/>
            <person name="de Jong P."/>
            <person name="Grimwood J."/>
            <person name="Chapman J.A."/>
            <person name="Shapiro H."/>
            <person name="Aerts A."/>
            <person name="Otillar R.P."/>
            <person name="Terry A.Y."/>
            <person name="Boore J.L."/>
            <person name="Grigoriev I.V."/>
            <person name="Lindberg D.R."/>
            <person name="Seaver E.C."/>
            <person name="Weisblat D.A."/>
            <person name="Putnam N.H."/>
            <person name="Rokhsar D.S."/>
        </authorList>
    </citation>
    <scope>NUCLEOTIDE SEQUENCE</scope>
    <source>
        <strain evidence="3 5">I ESC-2004</strain>
    </source>
</reference>
<dbReference type="Pfam" id="PF12796">
    <property type="entry name" value="Ank_2"/>
    <property type="match status" value="1"/>
</dbReference>
<dbReference type="InterPro" id="IPR036770">
    <property type="entry name" value="Ankyrin_rpt-contain_sf"/>
</dbReference>
<proteinExistence type="inferred from homology"/>
<evidence type="ECO:0000313" key="4">
    <source>
        <dbReference type="EnsemblMetazoa" id="CapteP196243"/>
    </source>
</evidence>
<evidence type="ECO:0000313" key="5">
    <source>
        <dbReference type="Proteomes" id="UP000014760"/>
    </source>
</evidence>
<protein>
    <submittedName>
        <fullName evidence="3 4">Uncharacterized protein</fullName>
    </submittedName>
</protein>
<dbReference type="Gene3D" id="1.25.40.20">
    <property type="entry name" value="Ankyrin repeat-containing domain"/>
    <property type="match status" value="1"/>
</dbReference>
<name>R7TAF3_CAPTE</name>
<dbReference type="Gene3D" id="3.30.460.90">
    <property type="match status" value="1"/>
</dbReference>
<dbReference type="SMART" id="SM00248">
    <property type="entry name" value="ANK"/>
    <property type="match status" value="3"/>
</dbReference>
<dbReference type="EMBL" id="AMQN01015569">
    <property type="status" value="NOT_ANNOTATED_CDS"/>
    <property type="molecule type" value="Genomic_DNA"/>
</dbReference>
<sequence>MATKLHSDMNREFWDEIKRVRENAKDCAGVIDDAVGEDAICDVFASKYEELYSSVSFNTDDMVELRRDVDIDIRSKCCEELCYSNHVVTVQDIKEALGGSKSKERKLKDEPIMLKLTKEAMRADEKLMRAIEDNLDKPIRMKPIPGPQCEQFGDFPQAGSPSNPWAEGSRGMSAFALHLKTANEEAFDSIMDVYLSHKEVIRSFDGSDCLPYWCLHLLPHFREPFEIFVRIVFFIGQGSDVMSTAQSNNAALGRNFLHLVLSRMFYFLGVLEHSTSALRCLNKLIPKLRHINESVVNAKDDFGWTPANLMFANLKVTVENSADLNRLNVELLTSFFESGLHPAEIDRHGASLLHHAAGTGSCGALEMLIKQCELHALNSIDSFSSTPLHFAVAATQREATEILLKSEIDKNAKDCKGRTALDLAKLFGSENIMQLLDKNCNVIHEPERQFNLHRIHKNQDTISEVEMNAVLKSPLFGSMDKQDACFQEEANRVKEEVVNWIDSVSELYNMQHPDFSFKAKLRGSMCENTKCGPADEFDYMLVMDGLTKHYKVEKRDFSCVHLSLAGSTTSKRPSKIESDDPLHQFNETFHAVIMKSETWKKTSLKFVHFRTMRVGANIVVAYNGFLHKHLTISIDLVPCFPLALDVHPPEIRWPVSLNYSQCRCYAMLEKYADSPSWPKLYRVSYSDYEQEIMKSIPQAARNAYIVTKATWSQADNRRDHKPSSYQLKTTLFVSCAKMLRNEEDVDGVSVAEWVRMIYDSKYDKYVNPLLKVLSESAEGKQK</sequence>
<dbReference type="Proteomes" id="UP000014760">
    <property type="component" value="Unassembled WGS sequence"/>
</dbReference>
<dbReference type="OrthoDB" id="6022754at2759"/>
<dbReference type="STRING" id="283909.R7TAF3"/>
<dbReference type="EMBL" id="AMQN01015570">
    <property type="status" value="NOT_ANNOTATED_CDS"/>
    <property type="molecule type" value="Genomic_DNA"/>
</dbReference>
<comment type="similarity">
    <text evidence="1">Belongs to the mab-21 family.</text>
</comment>
<evidence type="ECO:0000313" key="3">
    <source>
        <dbReference type="EMBL" id="ELT87994.1"/>
    </source>
</evidence>
<dbReference type="HOGENOM" id="CLU_019996_0_0_1"/>
<evidence type="ECO:0000256" key="2">
    <source>
        <dbReference type="PROSITE-ProRule" id="PRU00023"/>
    </source>
</evidence>
<organism evidence="3">
    <name type="scientific">Capitella teleta</name>
    <name type="common">Polychaete worm</name>
    <dbReference type="NCBI Taxonomy" id="283909"/>
    <lineage>
        <taxon>Eukaryota</taxon>
        <taxon>Metazoa</taxon>
        <taxon>Spiralia</taxon>
        <taxon>Lophotrochozoa</taxon>
        <taxon>Annelida</taxon>
        <taxon>Polychaeta</taxon>
        <taxon>Sedentaria</taxon>
        <taxon>Scolecida</taxon>
        <taxon>Capitellidae</taxon>
        <taxon>Capitella</taxon>
    </lineage>
</organism>
<dbReference type="InterPro" id="IPR002110">
    <property type="entry name" value="Ankyrin_rpt"/>
</dbReference>
<accession>R7TAF3</accession>
<dbReference type="SUPFAM" id="SSF48403">
    <property type="entry name" value="Ankyrin repeat"/>
    <property type="match status" value="1"/>
</dbReference>
<dbReference type="EMBL" id="KB312026">
    <property type="protein sequence ID" value="ELT87994.1"/>
    <property type="molecule type" value="Genomic_DNA"/>
</dbReference>
<dbReference type="AlphaFoldDB" id="R7TAF3"/>
<dbReference type="PROSITE" id="PS50088">
    <property type="entry name" value="ANK_REPEAT"/>
    <property type="match status" value="1"/>
</dbReference>
<evidence type="ECO:0000256" key="1">
    <source>
        <dbReference type="ARBA" id="ARBA00008307"/>
    </source>
</evidence>
<keyword evidence="5" id="KW-1185">Reference proteome</keyword>
<reference evidence="4" key="3">
    <citation type="submission" date="2015-06" db="UniProtKB">
        <authorList>
            <consortium name="EnsemblMetazoa"/>
        </authorList>
    </citation>
    <scope>IDENTIFICATION</scope>
</reference>
<keyword evidence="2" id="KW-0040">ANK repeat</keyword>
<dbReference type="PANTHER" id="PTHR10656">
    <property type="entry name" value="CELL FATE DETERMINING PROTEIN MAB21-RELATED"/>
    <property type="match status" value="1"/>
</dbReference>
<gene>
    <name evidence="3" type="ORF">CAPTEDRAFT_196243</name>
</gene>
<dbReference type="PANTHER" id="PTHR10656:SF42">
    <property type="entry name" value="CYCLIC GMP-AMP SYNTHASE-LIKE PROTEIN-RELATED"/>
    <property type="match status" value="1"/>
</dbReference>
<feature type="repeat" description="ANK" evidence="2">
    <location>
        <begin position="383"/>
        <end position="415"/>
    </location>
</feature>